<dbReference type="KEGG" id="llu:AKJ09_07300"/>
<dbReference type="InterPro" id="IPR002657">
    <property type="entry name" value="BilAc:Na_symport/Acr3"/>
</dbReference>
<name>A0A0K1Q4P3_9BACT</name>
<sequence length="301" mass="31605">MSTLALISFATFIITMMFQTGLQTTRGDLDAMAHRGHDIWRGVVLMLVVSPLVAFLLVHLAGLKGPMATSLLVLSVVGVMPIFPRAACKVDGDLALAIVLMFLLGGITVVTAAPTASWLISYTGPRNAVPVARLVAQLVLLQAAPLILGRLVRARTSWGLKVRKVVQVVNIVALAALVAFLLLPHLRDVLAVSGTVAVLAVVQSLILAAAGWLIGGRSHAVRRTLAVMVNPPNVGLATILVSSVPGAPRLLPVVVIGLFLVRAVVSIGVQLGITASLRRADRRGDTDAGIPASRRRTVHSS</sequence>
<evidence type="ECO:0000256" key="2">
    <source>
        <dbReference type="ARBA" id="ARBA00022692"/>
    </source>
</evidence>
<proteinExistence type="predicted"/>
<evidence type="ECO:0000313" key="6">
    <source>
        <dbReference type="EMBL" id="AKV00637.1"/>
    </source>
</evidence>
<dbReference type="RefSeq" id="WP_146651894.1">
    <property type="nucleotide sequence ID" value="NZ_CP012333.1"/>
</dbReference>
<gene>
    <name evidence="6" type="ORF">AKJ09_07300</name>
</gene>
<reference evidence="6 7" key="1">
    <citation type="submission" date="2015-08" db="EMBL/GenBank/DDBJ databases">
        <authorList>
            <person name="Babu N.S."/>
            <person name="Beckwith C.J."/>
            <person name="Beseler K.G."/>
            <person name="Brison A."/>
            <person name="Carone J.V."/>
            <person name="Caskin T.P."/>
            <person name="Diamond M."/>
            <person name="Durham M.E."/>
            <person name="Foxe J.M."/>
            <person name="Go M."/>
            <person name="Henderson B.A."/>
            <person name="Jones I.B."/>
            <person name="McGettigan J.A."/>
            <person name="Micheletti S.J."/>
            <person name="Nasrallah M.E."/>
            <person name="Ortiz D."/>
            <person name="Piller C.R."/>
            <person name="Privatt S.R."/>
            <person name="Schneider S.L."/>
            <person name="Sharp S."/>
            <person name="Smith T.C."/>
            <person name="Stanton J.D."/>
            <person name="Ullery H.E."/>
            <person name="Wilson R.J."/>
            <person name="Serrano M.G."/>
            <person name="Buck G."/>
            <person name="Lee V."/>
            <person name="Wang Y."/>
            <person name="Carvalho R."/>
            <person name="Voegtly L."/>
            <person name="Shi R."/>
            <person name="Duckworth R."/>
            <person name="Johnson A."/>
            <person name="Loviza R."/>
            <person name="Walstead R."/>
            <person name="Shah Z."/>
            <person name="Kiflezghi M."/>
            <person name="Wade K."/>
            <person name="Ball S.L."/>
            <person name="Bradley K.W."/>
            <person name="Asai D.J."/>
            <person name="Bowman C.A."/>
            <person name="Russell D.A."/>
            <person name="Pope W.H."/>
            <person name="Jacobs-Sera D."/>
            <person name="Hendrix R.W."/>
            <person name="Hatfull G.F."/>
        </authorList>
    </citation>
    <scope>NUCLEOTIDE SEQUENCE [LARGE SCALE GENOMIC DNA]</scope>
    <source>
        <strain evidence="6 7">DSM 27648</strain>
    </source>
</reference>
<keyword evidence="4 5" id="KW-0472">Membrane</keyword>
<evidence type="ECO:0000313" key="7">
    <source>
        <dbReference type="Proteomes" id="UP000064967"/>
    </source>
</evidence>
<dbReference type="EMBL" id="CP012333">
    <property type="protein sequence ID" value="AKV00637.1"/>
    <property type="molecule type" value="Genomic_DNA"/>
</dbReference>
<dbReference type="Gene3D" id="1.20.1530.20">
    <property type="match status" value="1"/>
</dbReference>
<evidence type="ECO:0000256" key="4">
    <source>
        <dbReference type="ARBA" id="ARBA00023136"/>
    </source>
</evidence>
<feature type="transmembrane region" description="Helical" evidence="5">
    <location>
        <begin position="250"/>
        <end position="273"/>
    </location>
</feature>
<evidence type="ECO:0000256" key="3">
    <source>
        <dbReference type="ARBA" id="ARBA00022989"/>
    </source>
</evidence>
<dbReference type="Proteomes" id="UP000064967">
    <property type="component" value="Chromosome"/>
</dbReference>
<protein>
    <submittedName>
        <fullName evidence="6">Transmembrane transport protein</fullName>
    </submittedName>
</protein>
<accession>A0A0K1Q4P3</accession>
<dbReference type="STRING" id="1391654.AKJ09_07300"/>
<organism evidence="6 7">
    <name type="scientific">Labilithrix luteola</name>
    <dbReference type="NCBI Taxonomy" id="1391654"/>
    <lineage>
        <taxon>Bacteria</taxon>
        <taxon>Pseudomonadati</taxon>
        <taxon>Myxococcota</taxon>
        <taxon>Polyangia</taxon>
        <taxon>Polyangiales</taxon>
        <taxon>Labilitrichaceae</taxon>
        <taxon>Labilithrix</taxon>
    </lineage>
</organism>
<keyword evidence="7" id="KW-1185">Reference proteome</keyword>
<feature type="transmembrane region" description="Helical" evidence="5">
    <location>
        <begin position="189"/>
        <end position="213"/>
    </location>
</feature>
<dbReference type="Pfam" id="PF01758">
    <property type="entry name" value="SBF"/>
    <property type="match status" value="1"/>
</dbReference>
<dbReference type="InterPro" id="IPR038770">
    <property type="entry name" value="Na+/solute_symporter_sf"/>
</dbReference>
<feature type="transmembrane region" description="Helical" evidence="5">
    <location>
        <begin position="67"/>
        <end position="87"/>
    </location>
</feature>
<feature type="transmembrane region" description="Helical" evidence="5">
    <location>
        <begin position="94"/>
        <end position="114"/>
    </location>
</feature>
<dbReference type="AlphaFoldDB" id="A0A0K1Q4P3"/>
<dbReference type="PATRIC" id="fig|1391654.3.peg.7415"/>
<feature type="transmembrane region" description="Helical" evidence="5">
    <location>
        <begin position="225"/>
        <end position="244"/>
    </location>
</feature>
<comment type="subcellular location">
    <subcellularLocation>
        <location evidence="1">Membrane</location>
        <topology evidence="1">Multi-pass membrane protein</topology>
    </subcellularLocation>
</comment>
<keyword evidence="3 5" id="KW-1133">Transmembrane helix</keyword>
<evidence type="ECO:0000256" key="5">
    <source>
        <dbReference type="SAM" id="Phobius"/>
    </source>
</evidence>
<feature type="transmembrane region" description="Helical" evidence="5">
    <location>
        <begin position="165"/>
        <end position="183"/>
    </location>
</feature>
<feature type="transmembrane region" description="Helical" evidence="5">
    <location>
        <begin position="6"/>
        <end position="22"/>
    </location>
</feature>
<evidence type="ECO:0000256" key="1">
    <source>
        <dbReference type="ARBA" id="ARBA00004141"/>
    </source>
</evidence>
<feature type="transmembrane region" description="Helical" evidence="5">
    <location>
        <begin position="134"/>
        <end position="153"/>
    </location>
</feature>
<feature type="transmembrane region" description="Helical" evidence="5">
    <location>
        <begin position="43"/>
        <end position="61"/>
    </location>
</feature>
<dbReference type="GO" id="GO:0016020">
    <property type="term" value="C:membrane"/>
    <property type="evidence" value="ECO:0007669"/>
    <property type="project" value="UniProtKB-SubCell"/>
</dbReference>
<keyword evidence="2 5" id="KW-0812">Transmembrane</keyword>